<accession>A0ABY8FGU7</accession>
<feature type="transmembrane region" description="Helical" evidence="6">
    <location>
        <begin position="247"/>
        <end position="264"/>
    </location>
</feature>
<keyword evidence="4 6" id="KW-1133">Transmembrane helix</keyword>
<feature type="transmembrane region" description="Helical" evidence="6">
    <location>
        <begin position="215"/>
        <end position="235"/>
    </location>
</feature>
<keyword evidence="9" id="KW-1185">Reference proteome</keyword>
<evidence type="ECO:0000256" key="1">
    <source>
        <dbReference type="ARBA" id="ARBA00004141"/>
    </source>
</evidence>
<dbReference type="Proteomes" id="UP001321526">
    <property type="component" value="Chromosome"/>
</dbReference>
<dbReference type="PANTHER" id="PTHR32322">
    <property type="entry name" value="INNER MEMBRANE TRANSPORTER"/>
    <property type="match status" value="1"/>
</dbReference>
<sequence>MPPSAPWTRAAPVLFLLLWSLGFPVAKIGIKAVDPLLFLALRFALVLIVLLPVALWLRPPLPTRGSEWGHQIMVGALIQTLYFGLCYTGFALGASAATVALIISLQPILVALLAPRLLGEHIDARHWLGLALGLAGAALVILSGEAHGGGSLAGLVCALGALLGISAATLYEKRFGSTLHPVTANAIQYATGLVTTLPLVLLFGQYRLIWSVEMVASLGYLVIGNSLIALTLLLAMIRRGAASQVSALFYLIPPTAALMAWLLIDEPLPAMGWVGMAVAALGVVLASRGKTTR</sequence>
<evidence type="ECO:0000256" key="3">
    <source>
        <dbReference type="ARBA" id="ARBA00022692"/>
    </source>
</evidence>
<dbReference type="Pfam" id="PF00892">
    <property type="entry name" value="EamA"/>
    <property type="match status" value="2"/>
</dbReference>
<gene>
    <name evidence="8" type="ORF">EVC62_11320</name>
</gene>
<feature type="transmembrane region" description="Helical" evidence="6">
    <location>
        <begin position="270"/>
        <end position="287"/>
    </location>
</feature>
<evidence type="ECO:0000313" key="8">
    <source>
        <dbReference type="EMBL" id="WFF42044.1"/>
    </source>
</evidence>
<evidence type="ECO:0000313" key="9">
    <source>
        <dbReference type="Proteomes" id="UP001321526"/>
    </source>
</evidence>
<comment type="subcellular location">
    <subcellularLocation>
        <location evidence="1">Membrane</location>
        <topology evidence="1">Multi-pass membrane protein</topology>
    </subcellularLocation>
</comment>
<dbReference type="InterPro" id="IPR037185">
    <property type="entry name" value="EmrE-like"/>
</dbReference>
<feature type="transmembrane region" description="Helical" evidence="6">
    <location>
        <begin position="182"/>
        <end position="203"/>
    </location>
</feature>
<evidence type="ECO:0000256" key="2">
    <source>
        <dbReference type="ARBA" id="ARBA00007362"/>
    </source>
</evidence>
<name>A0ABY8FGU7_9GAMM</name>
<dbReference type="PANTHER" id="PTHR32322:SF2">
    <property type="entry name" value="EAMA DOMAIN-CONTAINING PROTEIN"/>
    <property type="match status" value="1"/>
</dbReference>
<feature type="domain" description="EamA" evidence="7">
    <location>
        <begin position="14"/>
        <end position="141"/>
    </location>
</feature>
<comment type="similarity">
    <text evidence="2">Belongs to the EamA transporter family.</text>
</comment>
<feature type="transmembrane region" description="Helical" evidence="6">
    <location>
        <begin position="96"/>
        <end position="114"/>
    </location>
</feature>
<dbReference type="InterPro" id="IPR050638">
    <property type="entry name" value="AA-Vitamin_Transporters"/>
</dbReference>
<protein>
    <submittedName>
        <fullName evidence="8">DMT family transporter</fullName>
    </submittedName>
</protein>
<dbReference type="SUPFAM" id="SSF103481">
    <property type="entry name" value="Multidrug resistance efflux transporter EmrE"/>
    <property type="match status" value="2"/>
</dbReference>
<evidence type="ECO:0000256" key="5">
    <source>
        <dbReference type="ARBA" id="ARBA00023136"/>
    </source>
</evidence>
<organism evidence="8 9">
    <name type="scientific">Salinicola endophyticus</name>
    <dbReference type="NCBI Taxonomy" id="1949083"/>
    <lineage>
        <taxon>Bacteria</taxon>
        <taxon>Pseudomonadati</taxon>
        <taxon>Pseudomonadota</taxon>
        <taxon>Gammaproteobacteria</taxon>
        <taxon>Oceanospirillales</taxon>
        <taxon>Halomonadaceae</taxon>
        <taxon>Salinicola</taxon>
    </lineage>
</organism>
<evidence type="ECO:0000256" key="4">
    <source>
        <dbReference type="ARBA" id="ARBA00022989"/>
    </source>
</evidence>
<evidence type="ECO:0000256" key="6">
    <source>
        <dbReference type="SAM" id="Phobius"/>
    </source>
</evidence>
<dbReference type="InterPro" id="IPR000620">
    <property type="entry name" value="EamA_dom"/>
</dbReference>
<feature type="transmembrane region" description="Helical" evidence="6">
    <location>
        <begin position="36"/>
        <end position="57"/>
    </location>
</feature>
<keyword evidence="3 6" id="KW-0812">Transmembrane</keyword>
<proteinExistence type="inferred from homology"/>
<reference evidence="8 9" key="1">
    <citation type="submission" date="2019-01" db="EMBL/GenBank/DDBJ databases">
        <title>Genome sequence of Salinicola endophyticus REST5.</title>
        <authorList>
            <person name="Nascimento F.X."/>
        </authorList>
    </citation>
    <scope>NUCLEOTIDE SEQUENCE [LARGE SCALE GENOMIC DNA]</scope>
    <source>
        <strain evidence="8 9">REST5</strain>
    </source>
</reference>
<evidence type="ECO:0000259" key="7">
    <source>
        <dbReference type="Pfam" id="PF00892"/>
    </source>
</evidence>
<keyword evidence="5 6" id="KW-0472">Membrane</keyword>
<feature type="domain" description="EamA" evidence="7">
    <location>
        <begin position="153"/>
        <end position="287"/>
    </location>
</feature>
<dbReference type="RefSeq" id="WP_282234904.1">
    <property type="nucleotide sequence ID" value="NZ_CP035631.1"/>
</dbReference>
<feature type="transmembrane region" description="Helical" evidence="6">
    <location>
        <begin position="126"/>
        <end position="144"/>
    </location>
</feature>
<feature type="transmembrane region" description="Helical" evidence="6">
    <location>
        <begin position="150"/>
        <end position="170"/>
    </location>
</feature>
<dbReference type="EMBL" id="CP035631">
    <property type="protein sequence ID" value="WFF42044.1"/>
    <property type="molecule type" value="Genomic_DNA"/>
</dbReference>